<dbReference type="EMBL" id="CP028160">
    <property type="protein sequence ID" value="AWN65842.1"/>
    <property type="molecule type" value="Genomic_DNA"/>
</dbReference>
<dbReference type="GO" id="GO:0016787">
    <property type="term" value="F:hydrolase activity"/>
    <property type="evidence" value="ECO:0007669"/>
    <property type="project" value="UniProtKB-KW"/>
</dbReference>
<dbReference type="Pfam" id="PF02016">
    <property type="entry name" value="Peptidase_S66"/>
    <property type="match status" value="1"/>
</dbReference>
<dbReference type="InterPro" id="IPR003507">
    <property type="entry name" value="S66_fam"/>
</dbReference>
<dbReference type="AlphaFoldDB" id="A0A2Z3KDR7"/>
<dbReference type="PANTHER" id="PTHR30237">
    <property type="entry name" value="MURAMOYLTETRAPEPTIDE CARBOXYPEPTIDASE"/>
    <property type="match status" value="1"/>
</dbReference>
<reference evidence="5 6" key="1">
    <citation type="submission" date="2018-03" db="EMBL/GenBank/DDBJ databases">
        <title>Genome sequence of Lactococcus lactis strain 14B4 from almond drupe.</title>
        <authorList>
            <person name="Tran T.D."/>
            <person name="McGarvey J.A."/>
            <person name="Huynh S."/>
            <person name="Parker C.T."/>
        </authorList>
    </citation>
    <scope>NUCLEOTIDE SEQUENCE [LARGE SCALE GENOMIC DNA]</scope>
    <source>
        <strain evidence="5 6">14B4</strain>
    </source>
</reference>
<evidence type="ECO:0008006" key="7">
    <source>
        <dbReference type="Google" id="ProtNLM"/>
    </source>
</evidence>
<dbReference type="GeneID" id="89633435"/>
<organism evidence="5 6">
    <name type="scientific">Lactococcus lactis subsp. lactis</name>
    <name type="common">Streptococcus lactis</name>
    <dbReference type="NCBI Taxonomy" id="1360"/>
    <lineage>
        <taxon>Bacteria</taxon>
        <taxon>Bacillati</taxon>
        <taxon>Bacillota</taxon>
        <taxon>Bacilli</taxon>
        <taxon>Lactobacillales</taxon>
        <taxon>Streptococcaceae</taxon>
        <taxon>Lactococcus</taxon>
    </lineage>
</organism>
<feature type="domain" description="LD-carboxypeptidase N-terminal" evidence="3">
    <location>
        <begin position="5"/>
        <end position="123"/>
    </location>
</feature>
<accession>A0A2Z3KDR7</accession>
<comment type="similarity">
    <text evidence="1">Belongs to the peptidase S66 family.</text>
</comment>
<evidence type="ECO:0000256" key="1">
    <source>
        <dbReference type="ARBA" id="ARBA00010233"/>
    </source>
</evidence>
<dbReference type="InterPro" id="IPR027461">
    <property type="entry name" value="Carboxypeptidase_A_C_sf"/>
</dbReference>
<proteinExistence type="inferred from homology"/>
<dbReference type="PANTHER" id="PTHR30237:SF6">
    <property type="entry name" value="CARBOXYPEPTIDASE YOCD-RELATED"/>
    <property type="match status" value="1"/>
</dbReference>
<name>A0A2Z3KDR7_LACLL</name>
<dbReference type="Pfam" id="PF17676">
    <property type="entry name" value="Peptidase_S66C"/>
    <property type="match status" value="1"/>
</dbReference>
<evidence type="ECO:0000259" key="4">
    <source>
        <dbReference type="Pfam" id="PF17676"/>
    </source>
</evidence>
<evidence type="ECO:0000256" key="2">
    <source>
        <dbReference type="ARBA" id="ARBA00022801"/>
    </source>
</evidence>
<dbReference type="SUPFAM" id="SSF141986">
    <property type="entry name" value="LD-carboxypeptidase A C-terminal domain-like"/>
    <property type="match status" value="1"/>
</dbReference>
<dbReference type="Gene3D" id="3.40.50.10740">
    <property type="entry name" value="Class I glutamine amidotransferase-like"/>
    <property type="match status" value="1"/>
</dbReference>
<dbReference type="SUPFAM" id="SSF52317">
    <property type="entry name" value="Class I glutamine amidotransferase-like"/>
    <property type="match status" value="1"/>
</dbReference>
<evidence type="ECO:0000313" key="5">
    <source>
        <dbReference type="EMBL" id="AWN65842.1"/>
    </source>
</evidence>
<dbReference type="InterPro" id="IPR040921">
    <property type="entry name" value="Peptidase_S66C"/>
</dbReference>
<gene>
    <name evidence="5" type="ORF">LL14B4_06505</name>
</gene>
<dbReference type="RefSeq" id="WP_109990955.1">
    <property type="nucleotide sequence ID" value="NZ_CP028160.1"/>
</dbReference>
<protein>
    <recommendedName>
        <fullName evidence="7">Muramoyltetrapeptide carboxypeptidase</fullName>
    </recommendedName>
</protein>
<feature type="domain" description="LD-carboxypeptidase C-terminal" evidence="4">
    <location>
        <begin position="189"/>
        <end position="303"/>
    </location>
</feature>
<evidence type="ECO:0000259" key="3">
    <source>
        <dbReference type="Pfam" id="PF02016"/>
    </source>
</evidence>
<dbReference type="Gene3D" id="3.50.30.60">
    <property type="entry name" value="LD-carboxypeptidase A C-terminal domain-like"/>
    <property type="match status" value="1"/>
</dbReference>
<dbReference type="InterPro" id="IPR029062">
    <property type="entry name" value="Class_I_gatase-like"/>
</dbReference>
<sequence length="315" mass="35408">MKDKVVIWSPANDGFSITPDSIKRGKSVLELSGYDVHFDSNAFRSYETGVTSKVSRLNVLKQLNGNLEKIVLMSTYGGYSANLILDELRLIQNMKNVILSGKSDLTCILNGIYTKYNIKSIYGIDFSKICNPYLEESDKNNILSALALKDIIFKKQEKFNDGFWYLHPPKNSFSYKWEVFGESIGREITGISVGGNMESLLTLAGTEYMPNFTNKIVVLETIPDISVGQFVMQLKAMVMATNICKARAIIFGCFEPGSCLNEKKIIDFILSEIKTQLPSVISNVDFSHTEPSYPFYIGGKIKLDIMKNEITISWE</sequence>
<keyword evidence="2" id="KW-0378">Hydrolase</keyword>
<dbReference type="InterPro" id="IPR027478">
    <property type="entry name" value="LdcA_N"/>
</dbReference>
<dbReference type="InterPro" id="IPR040449">
    <property type="entry name" value="Peptidase_S66_N"/>
</dbReference>
<dbReference type="Proteomes" id="UP000245919">
    <property type="component" value="Chromosome"/>
</dbReference>
<evidence type="ECO:0000313" key="6">
    <source>
        <dbReference type="Proteomes" id="UP000245919"/>
    </source>
</evidence>